<comment type="similarity">
    <text evidence="1">Belongs to the transposase 7 family.</text>
</comment>
<gene>
    <name evidence="7" type="primary">orf121</name>
</gene>
<evidence type="ECO:0000313" key="7">
    <source>
        <dbReference type="EMBL" id="ABN47127.1"/>
    </source>
</evidence>
<evidence type="ECO:0000256" key="2">
    <source>
        <dbReference type="ARBA" id="ARBA00022578"/>
    </source>
</evidence>
<evidence type="ECO:0000259" key="6">
    <source>
        <dbReference type="Pfam" id="PF13700"/>
    </source>
</evidence>
<evidence type="ECO:0000256" key="3">
    <source>
        <dbReference type="ARBA" id="ARBA00023125"/>
    </source>
</evidence>
<dbReference type="Pfam" id="PF01526">
    <property type="entry name" value="DDE_Tnp_Tn3"/>
    <property type="match status" value="1"/>
</dbReference>
<geneLocation type="plasmid" evidence="7 8">
    <name>pSmeSM11b</name>
</geneLocation>
<organism evidence="7 8">
    <name type="scientific">Sinorhizobium meliloti (strain SM11)</name>
    <dbReference type="NCBI Taxonomy" id="707241"/>
    <lineage>
        <taxon>Bacteria</taxon>
        <taxon>Pseudomonadati</taxon>
        <taxon>Pseudomonadota</taxon>
        <taxon>Alphaproteobacteria</taxon>
        <taxon>Hyphomicrobiales</taxon>
        <taxon>Rhizobiaceae</taxon>
        <taxon>Sinorhizobium/Ensifer group</taxon>
        <taxon>Sinorhizobium</taxon>
    </lineage>
</organism>
<evidence type="ECO:0000256" key="1">
    <source>
        <dbReference type="ARBA" id="ARBA00009402"/>
    </source>
</evidence>
<keyword evidence="2" id="KW-0815">Transposition</keyword>
<keyword evidence="4" id="KW-0233">DNA recombination</keyword>
<sequence>MTGLHISREDLIGCWSLSYSDIEFVNGKPAPARLGLAVQLKFFAAHGFFVQDHASIPADSVSWLAEQLGVGSGAMTEYDFSGRTARRHCAEILQYLGFRRLKRCDREELTLWIAGELCPTGQSVGALLEQVFLWCRDRCIYGPSHKELERLVRSQRQHYLDDWLTGVSARLSASTVALLEASIAEADGQTGFNTMRGDAGQVSLDNILSMTAKLAFIQKLDLPRDMLSATGKAWVEQIVRRVAGEKAWEMRRHPSAKQIGLYAIYLSSRQAQLTDAMVDLLLETVHKIGTRSKRKVVGDIAKDIERVYGKERLLVEIASASIDEPAGRVCDVIFPIVGKDKLAAIVKESQAKGALDRRIYKVMRSSWANHYRRMLPSLLSVLEFRSNNTVWRPVLVALDWIRSKVDDGCRFVPMQDVPFDEVIPARWRSSVIDDDGRVNRISYELCVLTQLRDRIRSKEIWVVGADRYRNPDDDLPRDFEIRRDAYYTVLNLTPNARAFTAGIRKELEHELLLLNETIPRNGKVRLLWRGENRISITPFKPLPEPKGLEAIKGEIGQRWSMTGLLDVLKEAALDTGLLESFETSASRVALSREALDRRLLLCLYGLGTNAGLKRIAGATPDVSYDELLHVHRRFIHAPALREACAKVANATLAIRNAAVWGDAGTACASDSTKFGAWDRNLMTEWHARYGGRGVMIYWHVEKRATCVYSQLKRCSSSEVASMIEGVLRHCTDMEIQRQYVDSHGQSAVGFAFCRLLGFELAPRLKAIARQKLAIPEASLRTRLPNLLPILSSAIDWEEIEQQYDEMVKYTAAMQTRTADPEAILRRFARAEVMHPTYKALSELGCAVKTIFLCRYLRQEAFRREIHEGLNVVENWNSANGFVFFGKGGEITTNRIDEQEISALALHLLQASLVYVNTRMLQTVLVEPKWAARMAPEDYRGLTPLIYSHVNPYGRFDLDLNSRIDFDRLAA</sequence>
<dbReference type="GO" id="GO:0003677">
    <property type="term" value="F:DNA binding"/>
    <property type="evidence" value="ECO:0007669"/>
    <property type="project" value="UniProtKB-KW"/>
</dbReference>
<name>A4KVM6_SINMM</name>
<dbReference type="AlphaFoldDB" id="A4KVM6"/>
<keyword evidence="7" id="KW-0614">Plasmid</keyword>
<dbReference type="GO" id="GO:0006313">
    <property type="term" value="P:DNA transposition"/>
    <property type="evidence" value="ECO:0007669"/>
    <property type="project" value="InterPro"/>
</dbReference>
<proteinExistence type="inferred from homology"/>
<dbReference type="InterPro" id="IPR025296">
    <property type="entry name" value="DUF4158"/>
</dbReference>
<evidence type="ECO:0000256" key="4">
    <source>
        <dbReference type="ARBA" id="ARBA00023172"/>
    </source>
</evidence>
<feature type="domain" description="Tn3 transposase DDE" evidence="5">
    <location>
        <begin position="566"/>
        <end position="955"/>
    </location>
</feature>
<reference evidence="7 8" key="1">
    <citation type="journal article" date="2007" name="FEMS Microbiol. Lett.">
        <title>Sequence analysis of the 181-kb accessory plasmid pSmeSM11b, isolated from a dominant Sinorhizobium meliloti strain identified during a long-term field release experiment.</title>
        <authorList>
            <person name="Stiens M."/>
            <person name="Schneiker S."/>
            <person name="Puhler A."/>
            <person name="Schluter A."/>
        </authorList>
    </citation>
    <scope>NUCLEOTIDE SEQUENCE [LARGE SCALE GENOMIC DNA]</scope>
    <source>
        <strain evidence="7 8">SM11</strain>
        <plasmid evidence="8">pSmeSM11b</plasmid>
    </source>
</reference>
<evidence type="ECO:0000313" key="8">
    <source>
        <dbReference type="Proteomes" id="UP000009045"/>
    </source>
</evidence>
<keyword evidence="3" id="KW-0238">DNA-binding</keyword>
<dbReference type="InterPro" id="IPR047653">
    <property type="entry name" value="Tn3-like_transpos"/>
</dbReference>
<dbReference type="GO" id="GO:0004803">
    <property type="term" value="F:transposase activity"/>
    <property type="evidence" value="ECO:0007669"/>
    <property type="project" value="InterPro"/>
</dbReference>
<dbReference type="EMBL" id="EF066650">
    <property type="protein sequence ID" value="ABN47127.1"/>
    <property type="molecule type" value="Genomic_DNA"/>
</dbReference>
<dbReference type="NCBIfam" id="NF033527">
    <property type="entry name" value="transpos_Tn3"/>
    <property type="match status" value="1"/>
</dbReference>
<accession>A4KVM6</accession>
<feature type="domain" description="DUF4158" evidence="6">
    <location>
        <begin position="7"/>
        <end position="153"/>
    </location>
</feature>
<dbReference type="InterPro" id="IPR002513">
    <property type="entry name" value="Tn3_Tnp_DDE_dom"/>
</dbReference>
<reference evidence="8" key="2">
    <citation type="journal article" date="2011" name="J. Biotechnol.">
        <title>The complete genome sequence of the dominant Sinorhizobium meliloti field isolate SM11 extends the S. meliloti pan-genome.</title>
        <authorList>
            <person name="Schneiker-Bekel S."/>
            <person name="Wibberg D."/>
            <person name="Bekel T."/>
            <person name="Blom J."/>
            <person name="Linke B."/>
            <person name="Neuweger H."/>
            <person name="Stiens M."/>
            <person name="Vorholter F.J."/>
            <person name="Weidner S."/>
            <person name="Goesmann A."/>
            <person name="Puhler A."/>
            <person name="Schluter A."/>
        </authorList>
    </citation>
    <scope>NUCLEOTIDE SEQUENCE [LARGE SCALE GENOMIC DNA]</scope>
    <source>
        <strain evidence="8">SM11</strain>
        <plasmid evidence="8">pSmeSM11b</plasmid>
    </source>
</reference>
<evidence type="ECO:0000259" key="5">
    <source>
        <dbReference type="Pfam" id="PF01526"/>
    </source>
</evidence>
<protein>
    <submittedName>
        <fullName evidence="7">Transposase protein</fullName>
    </submittedName>
</protein>
<dbReference type="Proteomes" id="UP000009045">
    <property type="component" value="Plasmid pSmeSM11b"/>
</dbReference>
<dbReference type="Pfam" id="PF13700">
    <property type="entry name" value="DUF4158"/>
    <property type="match status" value="1"/>
</dbReference>